<sequence length="514" mass="55193">MSSQFPTINGDGNGNGHVHVHEHDIVNETTPLIAAENAGPTTQANAEAVLAKEPNVNGVAVAGPSEDDDDDRPLPKTQILILCYARMVEPIAFFSIFPFVNAMIYRTASVPEADVGFYSGLIESLFSLTQMSTMILWGRVSDRYGRRPVIIISTIGIAIGMTLFGFATSVWQMVLFRCMAGVFSGSLVAIRAMFSELSTRKTQARAFSFFAVAGNLGIFAGPFIGGGLAEPVEQYPGLFGGNKLFERFPYGLATMVSGAFAFSAAALCTFGLKETLPGKGKGAAKPMSMMDMVKSPGVGWVLFIYSWTTLVALGWTAVAPVFWFTSPGLGGYGLSPIQISMFLAISGASQALWTLLVFPPFQRRVATGGVLRTCFAYQPFLFILMPVSSILRRNGKEVQFWVLALFTAWAGSSGSMAFTGIQLALNDISPSHQTLGTLNALALTLVSGIRAVAPASFASLYAFGVGHQILGGYLIFAIIIFLSILASLWVRWLPDKAYGTPVKQKPVDAEDSQR</sequence>
<dbReference type="AlphaFoldDB" id="A0A2K1QTS5"/>
<dbReference type="CDD" id="cd17330">
    <property type="entry name" value="MFS_SLC46_TetA_like"/>
    <property type="match status" value="1"/>
</dbReference>
<dbReference type="OrthoDB" id="419616at2759"/>
<reference evidence="8 9" key="1">
    <citation type="submission" date="2017-06" db="EMBL/GenBank/DDBJ databases">
        <title>Draft genome sequence of a variant of Elsinoe murrayae.</title>
        <authorList>
            <person name="Cheng Q."/>
        </authorList>
    </citation>
    <scope>NUCLEOTIDE SEQUENCE [LARGE SCALE GENOMIC DNA]</scope>
    <source>
        <strain evidence="8 9">CQ-2017a</strain>
    </source>
</reference>
<proteinExistence type="predicted"/>
<dbReference type="Proteomes" id="UP000243797">
    <property type="component" value="Unassembled WGS sequence"/>
</dbReference>
<dbReference type="InterPro" id="IPR036259">
    <property type="entry name" value="MFS_trans_sf"/>
</dbReference>
<evidence type="ECO:0000256" key="1">
    <source>
        <dbReference type="ARBA" id="ARBA00004141"/>
    </source>
</evidence>
<evidence type="ECO:0000256" key="2">
    <source>
        <dbReference type="ARBA" id="ARBA00022448"/>
    </source>
</evidence>
<dbReference type="InParanoid" id="A0A2K1QTS5"/>
<evidence type="ECO:0000256" key="4">
    <source>
        <dbReference type="ARBA" id="ARBA00022989"/>
    </source>
</evidence>
<keyword evidence="9" id="KW-1185">Reference proteome</keyword>
<dbReference type="Pfam" id="PF07690">
    <property type="entry name" value="MFS_1"/>
    <property type="match status" value="1"/>
</dbReference>
<feature type="transmembrane region" description="Helical" evidence="6">
    <location>
        <begin position="337"/>
        <end position="358"/>
    </location>
</feature>
<feature type="transmembrane region" description="Helical" evidence="6">
    <location>
        <begin position="79"/>
        <end position="105"/>
    </location>
</feature>
<keyword evidence="3 6" id="KW-0812">Transmembrane</keyword>
<feature type="transmembrane region" description="Helical" evidence="6">
    <location>
        <begin position="117"/>
        <end position="137"/>
    </location>
</feature>
<evidence type="ECO:0000256" key="5">
    <source>
        <dbReference type="ARBA" id="ARBA00023136"/>
    </source>
</evidence>
<name>A0A2K1QTS5_9PEZI</name>
<dbReference type="SUPFAM" id="SSF103473">
    <property type="entry name" value="MFS general substrate transporter"/>
    <property type="match status" value="1"/>
</dbReference>
<feature type="transmembrane region" description="Helical" evidence="6">
    <location>
        <begin position="437"/>
        <end position="463"/>
    </location>
</feature>
<keyword evidence="4 6" id="KW-1133">Transmembrane helix</keyword>
<comment type="subcellular location">
    <subcellularLocation>
        <location evidence="1">Membrane</location>
        <topology evidence="1">Multi-pass membrane protein</topology>
    </subcellularLocation>
</comment>
<evidence type="ECO:0000313" key="8">
    <source>
        <dbReference type="EMBL" id="PNS18455.1"/>
    </source>
</evidence>
<evidence type="ECO:0000313" key="9">
    <source>
        <dbReference type="Proteomes" id="UP000243797"/>
    </source>
</evidence>
<dbReference type="EMBL" id="NKHZ01000041">
    <property type="protein sequence ID" value="PNS18455.1"/>
    <property type="molecule type" value="Genomic_DNA"/>
</dbReference>
<feature type="transmembrane region" description="Helical" evidence="6">
    <location>
        <begin position="206"/>
        <end position="228"/>
    </location>
</feature>
<dbReference type="InterPro" id="IPR020846">
    <property type="entry name" value="MFS_dom"/>
</dbReference>
<feature type="transmembrane region" description="Helical" evidence="6">
    <location>
        <begin position="297"/>
        <end position="325"/>
    </location>
</feature>
<feature type="transmembrane region" description="Helical" evidence="6">
    <location>
        <begin position="149"/>
        <end position="168"/>
    </location>
</feature>
<dbReference type="Gene3D" id="1.20.1250.20">
    <property type="entry name" value="MFS general substrate transporter like domains"/>
    <property type="match status" value="1"/>
</dbReference>
<dbReference type="PANTHER" id="PTHR23504">
    <property type="entry name" value="MAJOR FACILITATOR SUPERFAMILY DOMAIN-CONTAINING PROTEIN 10"/>
    <property type="match status" value="1"/>
</dbReference>
<protein>
    <recommendedName>
        <fullName evidence="7">Major facilitator superfamily (MFS) profile domain-containing protein</fullName>
    </recommendedName>
</protein>
<feature type="transmembrane region" description="Helical" evidence="6">
    <location>
        <begin position="400"/>
        <end position="425"/>
    </location>
</feature>
<dbReference type="GO" id="GO:0016020">
    <property type="term" value="C:membrane"/>
    <property type="evidence" value="ECO:0007669"/>
    <property type="project" value="UniProtKB-SubCell"/>
</dbReference>
<organism evidence="8 9">
    <name type="scientific">Sphaceloma murrayae</name>
    <dbReference type="NCBI Taxonomy" id="2082308"/>
    <lineage>
        <taxon>Eukaryota</taxon>
        <taxon>Fungi</taxon>
        <taxon>Dikarya</taxon>
        <taxon>Ascomycota</taxon>
        <taxon>Pezizomycotina</taxon>
        <taxon>Dothideomycetes</taxon>
        <taxon>Dothideomycetidae</taxon>
        <taxon>Myriangiales</taxon>
        <taxon>Elsinoaceae</taxon>
        <taxon>Sphaceloma</taxon>
    </lineage>
</organism>
<dbReference type="PANTHER" id="PTHR23504:SF3">
    <property type="entry name" value="MAJOR FACILITATOR SUPERFAMILY (MFS) PROFILE DOMAIN-CONTAINING PROTEIN"/>
    <property type="match status" value="1"/>
</dbReference>
<feature type="transmembrane region" description="Helical" evidence="6">
    <location>
        <begin position="174"/>
        <end position="194"/>
    </location>
</feature>
<feature type="domain" description="Major facilitator superfamily (MFS) profile" evidence="7">
    <location>
        <begin position="78"/>
        <end position="495"/>
    </location>
</feature>
<gene>
    <name evidence="8" type="ORF">CAC42_6272</name>
</gene>
<keyword evidence="2" id="KW-0813">Transport</keyword>
<evidence type="ECO:0000256" key="6">
    <source>
        <dbReference type="SAM" id="Phobius"/>
    </source>
</evidence>
<accession>A0A2K1QTS5</accession>
<dbReference type="PRINTS" id="PR01035">
    <property type="entry name" value="TCRTETA"/>
</dbReference>
<evidence type="ECO:0000259" key="7">
    <source>
        <dbReference type="PROSITE" id="PS50850"/>
    </source>
</evidence>
<comment type="caution">
    <text evidence="8">The sequence shown here is derived from an EMBL/GenBank/DDBJ whole genome shotgun (WGS) entry which is preliminary data.</text>
</comment>
<feature type="transmembrane region" description="Helical" evidence="6">
    <location>
        <begin position="248"/>
        <end position="272"/>
    </location>
</feature>
<keyword evidence="5 6" id="KW-0472">Membrane</keyword>
<feature type="transmembrane region" description="Helical" evidence="6">
    <location>
        <begin position="370"/>
        <end position="388"/>
    </location>
</feature>
<dbReference type="InterPro" id="IPR001958">
    <property type="entry name" value="Tet-R_TetA/multi-R_MdtG-like"/>
</dbReference>
<dbReference type="GO" id="GO:0022857">
    <property type="term" value="F:transmembrane transporter activity"/>
    <property type="evidence" value="ECO:0007669"/>
    <property type="project" value="InterPro"/>
</dbReference>
<dbReference type="PROSITE" id="PS50850">
    <property type="entry name" value="MFS"/>
    <property type="match status" value="1"/>
</dbReference>
<feature type="transmembrane region" description="Helical" evidence="6">
    <location>
        <begin position="469"/>
        <end position="490"/>
    </location>
</feature>
<dbReference type="InterPro" id="IPR011701">
    <property type="entry name" value="MFS"/>
</dbReference>
<evidence type="ECO:0000256" key="3">
    <source>
        <dbReference type="ARBA" id="ARBA00022692"/>
    </source>
</evidence>